<gene>
    <name evidence="1" type="ORF">MBBWO_12300</name>
</gene>
<proteinExistence type="predicted"/>
<dbReference type="EMBL" id="MZGU01000004">
    <property type="protein sequence ID" value="PWB86375.1"/>
    <property type="molecule type" value="Genomic_DNA"/>
</dbReference>
<dbReference type="AlphaFoldDB" id="A0A2U1S8G3"/>
<accession>A0A2U1S8G3</accession>
<reference evidence="1 2" key="1">
    <citation type="submission" date="2017-03" db="EMBL/GenBank/DDBJ databases">
        <title>Genome sequence of Methanobrevibacter wosei.</title>
        <authorList>
            <person name="Poehlein A."/>
            <person name="Seedorf H."/>
            <person name="Daniel R."/>
        </authorList>
    </citation>
    <scope>NUCLEOTIDE SEQUENCE [LARGE SCALE GENOMIC DNA]</scope>
    <source>
        <strain evidence="1 2">DSM 11979</strain>
    </source>
</reference>
<dbReference type="Proteomes" id="UP000245577">
    <property type="component" value="Unassembled WGS sequence"/>
</dbReference>
<evidence type="ECO:0000313" key="2">
    <source>
        <dbReference type="Proteomes" id="UP000245577"/>
    </source>
</evidence>
<sequence>MNEDDFGKDIEASANYVYETYNNPLVTPELAIELVPVIKNQLNFCQNLQSIIDFSSFLTKQQVERVFMEDLSYFSAKEQLTLEEKIDKIIESDEDQQLFKINSDTYLFFNPTKE</sequence>
<dbReference type="RefSeq" id="WP_116669999.1">
    <property type="nucleotide sequence ID" value="NZ_CASEFK010000001.1"/>
</dbReference>
<comment type="caution">
    <text evidence="1">The sequence shown here is derived from an EMBL/GenBank/DDBJ whole genome shotgun (WGS) entry which is preliminary data.</text>
</comment>
<protein>
    <submittedName>
        <fullName evidence="1">Uncharacterized protein</fullName>
    </submittedName>
</protein>
<evidence type="ECO:0000313" key="1">
    <source>
        <dbReference type="EMBL" id="PWB86375.1"/>
    </source>
</evidence>
<keyword evidence="2" id="KW-1185">Reference proteome</keyword>
<name>A0A2U1S8G3_9EURY</name>
<organism evidence="1 2">
    <name type="scientific">Methanobrevibacter woesei</name>
    <dbReference type="NCBI Taxonomy" id="190976"/>
    <lineage>
        <taxon>Archaea</taxon>
        <taxon>Methanobacteriati</taxon>
        <taxon>Methanobacteriota</taxon>
        <taxon>Methanomada group</taxon>
        <taxon>Methanobacteria</taxon>
        <taxon>Methanobacteriales</taxon>
        <taxon>Methanobacteriaceae</taxon>
        <taxon>Methanobrevibacter</taxon>
    </lineage>
</organism>